<comment type="caution">
    <text evidence="3">The sequence shown here is derived from an EMBL/GenBank/DDBJ whole genome shotgun (WGS) entry which is preliminary data.</text>
</comment>
<name>A0ABU6DS72_9GAMM</name>
<dbReference type="Pfam" id="PF07963">
    <property type="entry name" value="N_methyl"/>
    <property type="match status" value="1"/>
</dbReference>
<dbReference type="InterPro" id="IPR013362">
    <property type="entry name" value="Pilus_4_PilV"/>
</dbReference>
<dbReference type="InterPro" id="IPR054402">
    <property type="entry name" value="Tt1218-like_dom"/>
</dbReference>
<dbReference type="EMBL" id="VTDN01000004">
    <property type="protein sequence ID" value="MEB5476681.1"/>
    <property type="molecule type" value="Genomic_DNA"/>
</dbReference>
<proteinExistence type="predicted"/>
<dbReference type="InterPro" id="IPR012902">
    <property type="entry name" value="N_methyl_site"/>
</dbReference>
<accession>A0ABU6DS72</accession>
<sequence>MFIMMSHQRGVGLMEVLVALLILAIGVLGFIALQFRANEGIFEANNRVQAMNVARNLAEQIRINTTAQSSYTGSLSNLQSSSNCFTNSCSPTQKAAFDLAQTAAQASNLGMQVSINGCPSAQDGRQCIYVAWNKTDPVDNTATTAGYVPCTQSTSSSYTYTPNSTCIVMEAY</sequence>
<evidence type="ECO:0000256" key="1">
    <source>
        <dbReference type="SAM" id="Phobius"/>
    </source>
</evidence>
<feature type="transmembrane region" description="Helical" evidence="1">
    <location>
        <begin position="12"/>
        <end position="33"/>
    </location>
</feature>
<keyword evidence="1" id="KW-1133">Transmembrane helix</keyword>
<reference evidence="3 4" key="1">
    <citation type="submission" date="2019-08" db="EMBL/GenBank/DDBJ databases">
        <title>Five species of Acinetobacter isolated from floral nectar and animal pollinators.</title>
        <authorList>
            <person name="Hendry T.A."/>
        </authorList>
    </citation>
    <scope>NUCLEOTIDE SEQUENCE [LARGE SCALE GENOMIC DNA]</scope>
    <source>
        <strain evidence="3 4">MD18.27</strain>
    </source>
</reference>
<evidence type="ECO:0000313" key="4">
    <source>
        <dbReference type="Proteomes" id="UP001339883"/>
    </source>
</evidence>
<organism evidence="3 4">
    <name type="scientific">Acinetobacter pollinis</name>
    <dbReference type="NCBI Taxonomy" id="2605270"/>
    <lineage>
        <taxon>Bacteria</taxon>
        <taxon>Pseudomonadati</taxon>
        <taxon>Pseudomonadota</taxon>
        <taxon>Gammaproteobacteria</taxon>
        <taxon>Moraxellales</taxon>
        <taxon>Moraxellaceae</taxon>
        <taxon>Acinetobacter</taxon>
    </lineage>
</organism>
<keyword evidence="1" id="KW-0812">Transmembrane</keyword>
<evidence type="ECO:0000313" key="3">
    <source>
        <dbReference type="EMBL" id="MEB5476681.1"/>
    </source>
</evidence>
<keyword evidence="1" id="KW-0472">Membrane</keyword>
<protein>
    <submittedName>
        <fullName evidence="3">Type IV pilus modification protein PilV</fullName>
    </submittedName>
</protein>
<dbReference type="NCBIfam" id="TIGR02532">
    <property type="entry name" value="IV_pilin_GFxxxE"/>
    <property type="match status" value="1"/>
</dbReference>
<keyword evidence="4" id="KW-1185">Reference proteome</keyword>
<dbReference type="NCBIfam" id="TIGR02523">
    <property type="entry name" value="type_IV_pilV"/>
    <property type="match status" value="1"/>
</dbReference>
<evidence type="ECO:0000259" key="2">
    <source>
        <dbReference type="Pfam" id="PF22150"/>
    </source>
</evidence>
<feature type="domain" description="Type IV pilin Tt1218-like" evidence="2">
    <location>
        <begin position="32"/>
        <end position="99"/>
    </location>
</feature>
<dbReference type="Proteomes" id="UP001339883">
    <property type="component" value="Unassembled WGS sequence"/>
</dbReference>
<gene>
    <name evidence="3" type="primary">pilV</name>
    <name evidence="3" type="ORF">I2F25_06420</name>
</gene>
<dbReference type="Pfam" id="PF22150">
    <property type="entry name" value="Tt1218-like"/>
    <property type="match status" value="1"/>
</dbReference>